<dbReference type="InterPro" id="IPR017452">
    <property type="entry name" value="GPCR_Rhodpsn_7TM"/>
</dbReference>
<dbReference type="SUPFAM" id="SSF81321">
    <property type="entry name" value="Family A G protein-coupled receptor-like"/>
    <property type="match status" value="1"/>
</dbReference>
<dbReference type="PRINTS" id="PR00237">
    <property type="entry name" value="GPCRRHODOPSN"/>
</dbReference>
<dbReference type="Pfam" id="PF00001">
    <property type="entry name" value="7tm_1"/>
    <property type="match status" value="1"/>
</dbReference>
<proteinExistence type="inferred from homology"/>
<dbReference type="Gene3D" id="1.20.1070.10">
    <property type="entry name" value="Rhodopsin 7-helix transmembrane proteins"/>
    <property type="match status" value="1"/>
</dbReference>
<evidence type="ECO:0000256" key="3">
    <source>
        <dbReference type="ARBA" id="ARBA00022692"/>
    </source>
</evidence>
<keyword evidence="6 10" id="KW-0472">Membrane</keyword>
<dbReference type="GO" id="GO:0004930">
    <property type="term" value="F:G protein-coupled receptor activity"/>
    <property type="evidence" value="ECO:0007669"/>
    <property type="project" value="UniProtKB-KW"/>
</dbReference>
<dbReference type="Proteomes" id="UP001233999">
    <property type="component" value="Unassembled WGS sequence"/>
</dbReference>
<comment type="subcellular location">
    <subcellularLocation>
        <location evidence="1">Membrane</location>
        <topology evidence="1">Multi-pass membrane protein</topology>
    </subcellularLocation>
</comment>
<keyword evidence="3 10" id="KW-0812">Transmembrane</keyword>
<evidence type="ECO:0000256" key="4">
    <source>
        <dbReference type="ARBA" id="ARBA00022989"/>
    </source>
</evidence>
<dbReference type="PANTHER" id="PTHR45695">
    <property type="entry name" value="LEUCOKININ RECEPTOR-RELATED"/>
    <property type="match status" value="1"/>
</dbReference>
<feature type="compositionally biased region" description="Low complexity" evidence="9">
    <location>
        <begin position="19"/>
        <end position="30"/>
    </location>
</feature>
<evidence type="ECO:0000256" key="8">
    <source>
        <dbReference type="ARBA" id="ARBA00023224"/>
    </source>
</evidence>
<keyword evidence="13" id="KW-1185">Reference proteome</keyword>
<evidence type="ECO:0000256" key="10">
    <source>
        <dbReference type="SAM" id="Phobius"/>
    </source>
</evidence>
<keyword evidence="7" id="KW-0675">Receptor</keyword>
<feature type="domain" description="G-protein coupled receptors family 1 profile" evidence="11">
    <location>
        <begin position="418"/>
        <end position="675"/>
    </location>
</feature>
<feature type="transmembrane region" description="Helical" evidence="10">
    <location>
        <begin position="618"/>
        <end position="639"/>
    </location>
</feature>
<evidence type="ECO:0000313" key="13">
    <source>
        <dbReference type="Proteomes" id="UP001233999"/>
    </source>
</evidence>
<keyword evidence="8" id="KW-0807">Transducer</keyword>
<dbReference type="InterPro" id="IPR000276">
    <property type="entry name" value="GPCR_Rhodpsn"/>
</dbReference>
<feature type="transmembrane region" description="Helical" evidence="10">
    <location>
        <begin position="438"/>
        <end position="459"/>
    </location>
</feature>
<dbReference type="AlphaFoldDB" id="A0AAD7ZBE3"/>
<feature type="transmembrane region" description="Helical" evidence="10">
    <location>
        <begin position="479"/>
        <end position="503"/>
    </location>
</feature>
<feature type="transmembrane region" description="Helical" evidence="10">
    <location>
        <begin position="402"/>
        <end position="426"/>
    </location>
</feature>
<organism evidence="12 13">
    <name type="scientific">Diploptera punctata</name>
    <name type="common">Pacific beetle cockroach</name>
    <dbReference type="NCBI Taxonomy" id="6984"/>
    <lineage>
        <taxon>Eukaryota</taxon>
        <taxon>Metazoa</taxon>
        <taxon>Ecdysozoa</taxon>
        <taxon>Arthropoda</taxon>
        <taxon>Hexapoda</taxon>
        <taxon>Insecta</taxon>
        <taxon>Pterygota</taxon>
        <taxon>Neoptera</taxon>
        <taxon>Polyneoptera</taxon>
        <taxon>Dictyoptera</taxon>
        <taxon>Blattodea</taxon>
        <taxon>Blaberoidea</taxon>
        <taxon>Blaberidae</taxon>
        <taxon>Diplopterinae</taxon>
        <taxon>Diploptera</taxon>
    </lineage>
</organism>
<evidence type="ECO:0000256" key="1">
    <source>
        <dbReference type="ARBA" id="ARBA00004141"/>
    </source>
</evidence>
<accession>A0AAD7ZBE3</accession>
<evidence type="ECO:0000259" key="11">
    <source>
        <dbReference type="PROSITE" id="PS50262"/>
    </source>
</evidence>
<reference evidence="12" key="1">
    <citation type="journal article" date="2023" name="IScience">
        <title>Live-bearing cockroach genome reveals convergent evolutionary mechanisms linked to viviparity in insects and beyond.</title>
        <authorList>
            <person name="Fouks B."/>
            <person name="Harrison M.C."/>
            <person name="Mikhailova A.A."/>
            <person name="Marchal E."/>
            <person name="English S."/>
            <person name="Carruthers M."/>
            <person name="Jennings E.C."/>
            <person name="Chiamaka E.L."/>
            <person name="Frigard R.A."/>
            <person name="Pippel M."/>
            <person name="Attardo G.M."/>
            <person name="Benoit J.B."/>
            <person name="Bornberg-Bauer E."/>
            <person name="Tobe S.S."/>
        </authorList>
    </citation>
    <scope>NUCLEOTIDE SEQUENCE</scope>
    <source>
        <strain evidence="12">Stay&amp;Tobe</strain>
    </source>
</reference>
<evidence type="ECO:0000256" key="9">
    <source>
        <dbReference type="SAM" id="MobiDB-lite"/>
    </source>
</evidence>
<keyword evidence="4 10" id="KW-1133">Transmembrane helix</keyword>
<dbReference type="GO" id="GO:0005886">
    <property type="term" value="C:plasma membrane"/>
    <property type="evidence" value="ECO:0007669"/>
    <property type="project" value="TreeGrafter"/>
</dbReference>
<protein>
    <recommendedName>
        <fullName evidence="11">G-protein coupled receptors family 1 profile domain-containing protein</fullName>
    </recommendedName>
</protein>
<dbReference type="PROSITE" id="PS50262">
    <property type="entry name" value="G_PROTEIN_RECEP_F1_2"/>
    <property type="match status" value="1"/>
</dbReference>
<evidence type="ECO:0000256" key="6">
    <source>
        <dbReference type="ARBA" id="ARBA00023136"/>
    </source>
</evidence>
<evidence type="ECO:0000256" key="2">
    <source>
        <dbReference type="ARBA" id="ARBA00010663"/>
    </source>
</evidence>
<feature type="transmembrane region" description="Helical" evidence="10">
    <location>
        <begin position="524"/>
        <end position="547"/>
    </location>
</feature>
<dbReference type="EMBL" id="JASPKZ010009370">
    <property type="protein sequence ID" value="KAJ9577207.1"/>
    <property type="molecule type" value="Genomic_DNA"/>
</dbReference>
<reference evidence="12" key="2">
    <citation type="submission" date="2023-05" db="EMBL/GenBank/DDBJ databases">
        <authorList>
            <person name="Fouks B."/>
        </authorList>
    </citation>
    <scope>NUCLEOTIDE SEQUENCE</scope>
    <source>
        <strain evidence="12">Stay&amp;Tobe</strain>
        <tissue evidence="12">Testes</tissue>
    </source>
</reference>
<comment type="similarity">
    <text evidence="2">Belongs to the G-protein coupled receptor 1 family.</text>
</comment>
<feature type="transmembrane region" description="Helical" evidence="10">
    <location>
        <begin position="567"/>
        <end position="589"/>
    </location>
</feature>
<gene>
    <name evidence="12" type="ORF">L9F63_006181</name>
</gene>
<sequence>MVVTGQEVRPHPFNESDVSFRQQSSNSSSSFKNSFMLDHLMVEYRSNGTSYNDAGVSSESESKKSERLNSAHTLELQEYTTNEGVGVADSQDDITTILSTTTFRNNELTSEDETSIINNPQLMQSRPVRNYSNSLPNITRNNSILTKLNPSNSPESHKTFRDNEFPYESIIQGVLASYSKDSSLGHETNLQNVSTDSKDIGIEDMHLLLLKDNELNKTLMESWNETEHFLTSGDLEVGQVAITLLQKYVEKREAWLRRIKHVSLKNNNVTLLIDGTTFEGRKIELKETVEYFNKLRNIYKLAVLVSAMHAYEQNGFLFMRNKSAGNSSWIQEAEKYLKNFENALHDLEDIWEQYNVSGQFMFPWCNSYGLIIAGERTLATLNGTVKNSTNTFEEMEMIFRVYVYPCVYFTILAIGIVGNGTLLLMFARHKEIRTGPNVMVLNLAVTDVFNLFINTPLYYVTKFYSEWIYIYGYGCKMFVIFRFAIHSVLAFSIVALSIQRYCASTPTFRRVSENLGISARLKTFIYVTTVWIAALLCGVPTAVVFEYKNGICFPYVKYQIAVEILDIFYFTLFVFILPTTMIVFSFLTARSLKKSVRRIPGVIRNNNQEASRQRSAKVVISLAIAYSISHIPRSIWFFMLTFFHFSRRENIYIIFVDEITNYLMFSNSCLNPLALYLASTSFRRLFKLYLCRNRSNSERKIIPLNQQSMTSSQSRLMSLIETLSSDFNTSKSSLFERKQSSKVKDVPVCINVNANI</sequence>
<evidence type="ECO:0000256" key="5">
    <source>
        <dbReference type="ARBA" id="ARBA00023040"/>
    </source>
</evidence>
<name>A0AAD7ZBE3_DIPPU</name>
<evidence type="ECO:0000256" key="7">
    <source>
        <dbReference type="ARBA" id="ARBA00023170"/>
    </source>
</evidence>
<keyword evidence="5" id="KW-0297">G-protein coupled receptor</keyword>
<feature type="region of interest" description="Disordered" evidence="9">
    <location>
        <begin position="1"/>
        <end position="30"/>
    </location>
</feature>
<comment type="caution">
    <text evidence="12">The sequence shown here is derived from an EMBL/GenBank/DDBJ whole genome shotgun (WGS) entry which is preliminary data.</text>
</comment>
<evidence type="ECO:0000313" key="12">
    <source>
        <dbReference type="EMBL" id="KAJ9577207.1"/>
    </source>
</evidence>
<dbReference type="PANTHER" id="PTHR45695:SF9">
    <property type="entry name" value="LEUCOKININ RECEPTOR"/>
    <property type="match status" value="1"/>
</dbReference>